<proteinExistence type="predicted"/>
<accession>A0AAV2QE48</accession>
<dbReference type="EMBL" id="CAXKWB010006002">
    <property type="protein sequence ID" value="CAL4080922.1"/>
    <property type="molecule type" value="Genomic_DNA"/>
</dbReference>
<sequence>MATKLDWGIITIFVLEILWYCLDRLWTLFSHHYAVQMPKFEIALKDTVSLPKDLSVDDPIAEDELTEVIDEARQSLQIDTTAVQSTYDEVNEQDEIKNENILINDDLLSPVIKENEFTFPSSTKKKVNENLRASDKEEFFDDNEIAPEKRRKYSNSISRLKIFNTTCQEMDVNTHGEILEDHTNDTMSNDKPLEEVVTSPVDVFAVLEWTIDHQVELSIQNKIAEKSNLDNINSNIAIPQIKLPEDIPISPIDLETNKANFELSTSDGNKDKNMLHEYPISESDSTKKSKYKKKRNNMRRKTTSINLSDILAQQLVSDDDSCAPANDDNCSVSSSENTMAANEVIKGKEELIEIISCQLLQLVPTDKDYNEENAYNMNQDTLAEGELLKYLNENNETNPNHLFNIQEATGIPDSQVTESTQYTDVIPQINLPVDIAINQTDLDTEKDSLELSTSDGNNDTNMLHEYSIFESNSIKKSKNKKKRNNLRRKTTSINLSDIIAQKLVTDDDDSVILNDVDCSVSSLENTMAATEVIKNKEDILEIINCQLSQLVPTDKENADNVIQDTLAEGDSLQYFNENNKTMHNHSINVQEATGIYETPVSESTQSSAVEIIFTLEKVQPLEDTTERLEAMMTLHDTDLSQKNRVTVEDINKNLNLKTDGQDNTEILNQTYFGNTVENISKGIDLKASDFIVTENETQSYPGDTLEANSKKKILETGEQLDTQIKKQTSCDNSNGKDISLEEELINQKYDNLVIKDTDTNYNRSVDQVDEEKFKVSEEKLSESFDDNNIDWQSKTKTFRLSCLSEMSTMDKYEDSYTFEDYSINDTSLVQENRVAVEDIIKNMTLKTDGQNDTENLNETYICKTVENISKSMDFKTGDYVYAENVTQAYPDDTLEVNTNNVALETSEQLDTESLKLMNQKDIILDAIVPDMNYNCPADPVEEEKIEVSEEKLLESYIISNDDFQMKNKTLELSCLSDQISTIDKYEDSYTFEDYSINDTDLSQGNQVTVEDITKNMSLKTDGQDDIENLNQTFLSNTIEKISKNMCLKAGDYVDAEHMIQAYIEIDTNNMAFETDEQLETESLNQTHCGNSHGKDISLEGQLIKQNDKILDIIVPDINYNCPAAPIDKEKLEASEEKWTESHNESKDDLQTKDKTFKLSCFSTQMSTMDKYEDSYSFDDYSINEIKSKDNSKIIQYISSIVNESLFAAIEQIMLSNNRSNSLVDGINLHSNLNLVLCNASEELCEDEILPDVIVDRKEFNDYVTKKTDKLSLRETEMKISDENSTIYENLITNLEIDDEEDTIKQEEKIDQYISPIVEDINYSLLQSTNVTELSKLRNCRDNIKELNMESINKDSKNREDIEVSDNWAMIDILCSEDVQNEPNKVCIIPRTDENPRLSFPTSIKTNNNHDGMVQKNEDNDTLPSPQESNFANIIKKEDINHLNQLTEDSGCIITDETSSNQTQHIFDTELSCTTNESINKDLSFASNDLNCISDNSSICEVVDSEDHDNLNEDVFDCNLIHTNNPSIILNEKSHQSNAIHHQIVTDDMYTCTDENAGENLDYLNTSSSLHTDATDQKSILDTDNIIISMKQDSSDVEYIDMFDPSSLNICKTNKNQNVPDTNVVSIGSSFNNSNTSSESDTLSHRQTTNEVSPEYIHSSSDLEDTKYAIKKSIKEQSVEQKFISSTDFIDLNLDMNNAQNTDNNFVLENNEDNTNISFSENVFNSTDPTIQNESMLNDENKDGFQQITSKENHLSNVGTIKSSYNVDIAEQPKLVSDTMAILAHLDQLNHYLSISDTEDDISFEENQVKSNNSDIPSCNGEILNEKYPKTQSESSLIIKEVQSADNSINIFCDPTSEQEAAQSLLPKTCLENPNTKSKNSLVIQEVQSVDDSLSIFCYPTSEQDDAQSLLPKTCPENQCISNTNMIKDKETDHFEAQKINMCIPCEQPQNENLLNSDNIHFIENPSYEEFSIPIEQSCRQFSNDEQGNDSLIEQGDREAVSQCCDQFSILTDIKDNKEQFSILEKLKVNSETKVTEGSLIHKDYPHCLSNPPDVENISQFTKIPKDNKEDILYTNSFQQMLEHKNYTEPLSSQKNQVQPGSATHSEENQLETSIKSTNLTECKISTIPEMSQQPQNTTAVVSTMAPLVGMLLPRCTSQELEDHITHQQSLETPLPSETAVTQSLLSQVAASGAEVLEPMHNVISSEDAAQGIVSLIGSILMESFNF</sequence>
<name>A0AAV2QE48_MEGNR</name>
<comment type="caution">
    <text evidence="2">The sequence shown here is derived from an EMBL/GenBank/DDBJ whole genome shotgun (WGS) entry which is preliminary data.</text>
</comment>
<feature type="compositionally biased region" description="Low complexity" evidence="1">
    <location>
        <begin position="1630"/>
        <end position="1640"/>
    </location>
</feature>
<feature type="compositionally biased region" description="Polar residues" evidence="1">
    <location>
        <begin position="2089"/>
        <end position="2103"/>
    </location>
</feature>
<dbReference type="Proteomes" id="UP001497623">
    <property type="component" value="Unassembled WGS sequence"/>
</dbReference>
<keyword evidence="3" id="KW-1185">Reference proteome</keyword>
<protein>
    <submittedName>
        <fullName evidence="2">Uncharacterized protein</fullName>
    </submittedName>
</protein>
<evidence type="ECO:0000313" key="3">
    <source>
        <dbReference type="Proteomes" id="UP001497623"/>
    </source>
</evidence>
<feature type="region of interest" description="Disordered" evidence="1">
    <location>
        <begin position="1630"/>
        <end position="1660"/>
    </location>
</feature>
<feature type="region of interest" description="Disordered" evidence="1">
    <location>
        <begin position="2089"/>
        <end position="2111"/>
    </location>
</feature>
<evidence type="ECO:0000313" key="2">
    <source>
        <dbReference type="EMBL" id="CAL4080922.1"/>
    </source>
</evidence>
<organism evidence="2 3">
    <name type="scientific">Meganyctiphanes norvegica</name>
    <name type="common">Northern krill</name>
    <name type="synonym">Thysanopoda norvegica</name>
    <dbReference type="NCBI Taxonomy" id="48144"/>
    <lineage>
        <taxon>Eukaryota</taxon>
        <taxon>Metazoa</taxon>
        <taxon>Ecdysozoa</taxon>
        <taxon>Arthropoda</taxon>
        <taxon>Crustacea</taxon>
        <taxon>Multicrustacea</taxon>
        <taxon>Malacostraca</taxon>
        <taxon>Eumalacostraca</taxon>
        <taxon>Eucarida</taxon>
        <taxon>Euphausiacea</taxon>
        <taxon>Euphausiidae</taxon>
        <taxon>Meganyctiphanes</taxon>
    </lineage>
</organism>
<reference evidence="2 3" key="1">
    <citation type="submission" date="2024-05" db="EMBL/GenBank/DDBJ databases">
        <authorList>
            <person name="Wallberg A."/>
        </authorList>
    </citation>
    <scope>NUCLEOTIDE SEQUENCE [LARGE SCALE GENOMIC DNA]</scope>
</reference>
<evidence type="ECO:0000256" key="1">
    <source>
        <dbReference type="SAM" id="MobiDB-lite"/>
    </source>
</evidence>
<gene>
    <name evidence="2" type="ORF">MNOR_LOCUS11422</name>
</gene>